<dbReference type="EMBL" id="CP006939">
    <property type="protein sequence ID" value="AHC14207.1"/>
    <property type="molecule type" value="Genomic_DNA"/>
</dbReference>
<dbReference type="InterPro" id="IPR000683">
    <property type="entry name" value="Gfo/Idh/MocA-like_OxRdtase_N"/>
</dbReference>
<accession>V5WEG9</accession>
<feature type="domain" description="Gfo/Idh/MocA-like oxidoreductase C-terminal" evidence="4">
    <location>
        <begin position="132"/>
        <end position="344"/>
    </location>
</feature>
<dbReference type="GO" id="GO:0016491">
    <property type="term" value="F:oxidoreductase activity"/>
    <property type="evidence" value="ECO:0007669"/>
    <property type="project" value="UniProtKB-KW"/>
</dbReference>
<dbReference type="InterPro" id="IPR004104">
    <property type="entry name" value="Gfo/Idh/MocA-like_OxRdtase_C"/>
</dbReference>
<name>V5WEG9_9SPIO</name>
<keyword evidence="6" id="KW-1185">Reference proteome</keyword>
<dbReference type="eggNOG" id="COG0673">
    <property type="taxonomic scope" value="Bacteria"/>
</dbReference>
<feature type="domain" description="Gfo/Idh/MocA-like oxidoreductase N-terminal" evidence="3">
    <location>
        <begin position="3"/>
        <end position="120"/>
    </location>
</feature>
<dbReference type="GO" id="GO:0000166">
    <property type="term" value="F:nucleotide binding"/>
    <property type="evidence" value="ECO:0007669"/>
    <property type="project" value="InterPro"/>
</dbReference>
<dbReference type="Pfam" id="PF02894">
    <property type="entry name" value="GFO_IDH_MocA_C"/>
    <property type="match status" value="1"/>
</dbReference>
<dbReference type="KEGG" id="slr:L21SP2_0785"/>
<protein>
    <submittedName>
        <fullName evidence="5">Putative oxidoreductase ydgJ</fullName>
    </submittedName>
</protein>
<dbReference type="Proteomes" id="UP000018680">
    <property type="component" value="Chromosome"/>
</dbReference>
<dbReference type="Gene3D" id="3.30.360.10">
    <property type="entry name" value="Dihydrodipicolinate Reductase, domain 2"/>
    <property type="match status" value="1"/>
</dbReference>
<evidence type="ECO:0000313" key="5">
    <source>
        <dbReference type="EMBL" id="AHC14207.1"/>
    </source>
</evidence>
<evidence type="ECO:0000256" key="2">
    <source>
        <dbReference type="ARBA" id="ARBA00023002"/>
    </source>
</evidence>
<dbReference type="Gene3D" id="3.40.50.720">
    <property type="entry name" value="NAD(P)-binding Rossmann-like Domain"/>
    <property type="match status" value="1"/>
</dbReference>
<dbReference type="PANTHER" id="PTHR43708">
    <property type="entry name" value="CONSERVED EXPRESSED OXIDOREDUCTASE (EUROFUNG)"/>
    <property type="match status" value="1"/>
</dbReference>
<dbReference type="InterPro" id="IPR051317">
    <property type="entry name" value="Gfo/Idh/MocA_oxidoreduct"/>
</dbReference>
<dbReference type="NCBIfam" id="NF008607">
    <property type="entry name" value="PRK11579.1"/>
    <property type="match status" value="1"/>
</dbReference>
<sequence length="345" mass="38640">MAIRTGIIGYGMSAKTFHLPFILNMEEFHVTGISTRKKEILAEEQPGLTCYSGPEALINDGEIELIIITSPNESHFPLAKKALEAGKHVVVEKPFTITHRESLNLLKIAAKSQRILTVFHNRRWDGDILTIRELLEQGKFGNLSHVESHYDRFRPNVRDRWREKDVPGSGLLYDLGSHLIDQMIHLFGSPLWVQADIARQREGAETDDFVHILLGYSKFRAELHISVLVNAPVPRFAVHGDNGSYIKYHLDPQEDQLKAGKPFTDGSFGEEADEHFGSYYPAPEGSTPLVIPTARGRYQNFYSTLASAIQGTSEPPVDAGEAAEVMKIIELAKKSSQQGKRLKVK</sequence>
<gene>
    <name evidence="5" type="ORF">L21SP2_0785</name>
</gene>
<dbReference type="OrthoDB" id="9815825at2"/>
<proteinExistence type="inferred from homology"/>
<keyword evidence="2" id="KW-0560">Oxidoreductase</keyword>
<evidence type="ECO:0000259" key="3">
    <source>
        <dbReference type="Pfam" id="PF01408"/>
    </source>
</evidence>
<dbReference type="SUPFAM" id="SSF51735">
    <property type="entry name" value="NAD(P)-binding Rossmann-fold domains"/>
    <property type="match status" value="1"/>
</dbReference>
<dbReference type="AlphaFoldDB" id="V5WEG9"/>
<dbReference type="PANTHER" id="PTHR43708:SF5">
    <property type="entry name" value="CONSERVED EXPRESSED OXIDOREDUCTASE (EUROFUNG)-RELATED"/>
    <property type="match status" value="1"/>
</dbReference>
<reference evidence="5 6" key="1">
    <citation type="journal article" date="2015" name="Stand. Genomic Sci.">
        <title>Complete genome sequence and description of Salinispira pacifica gen. nov., sp. nov., a novel spirochaete isolated form a hypersaline microbial mat.</title>
        <authorList>
            <person name="Ben Hania W."/>
            <person name="Joseph M."/>
            <person name="Schumann P."/>
            <person name="Bunk B."/>
            <person name="Fiebig A."/>
            <person name="Sproer C."/>
            <person name="Klenk H.P."/>
            <person name="Fardeau M.L."/>
            <person name="Spring S."/>
        </authorList>
    </citation>
    <scope>NUCLEOTIDE SEQUENCE [LARGE SCALE GENOMIC DNA]</scope>
    <source>
        <strain evidence="5 6">L21-RPul-D2</strain>
    </source>
</reference>
<organism evidence="5 6">
    <name type="scientific">Salinispira pacifica</name>
    <dbReference type="NCBI Taxonomy" id="1307761"/>
    <lineage>
        <taxon>Bacteria</taxon>
        <taxon>Pseudomonadati</taxon>
        <taxon>Spirochaetota</taxon>
        <taxon>Spirochaetia</taxon>
        <taxon>Spirochaetales</taxon>
        <taxon>Spirochaetaceae</taxon>
        <taxon>Salinispira</taxon>
    </lineage>
</organism>
<dbReference type="Pfam" id="PF01408">
    <property type="entry name" value="GFO_IDH_MocA"/>
    <property type="match status" value="1"/>
</dbReference>
<dbReference type="SUPFAM" id="SSF55347">
    <property type="entry name" value="Glyceraldehyde-3-phosphate dehydrogenase-like, C-terminal domain"/>
    <property type="match status" value="1"/>
</dbReference>
<comment type="similarity">
    <text evidence="1">Belongs to the Gfo/Idh/MocA family.</text>
</comment>
<dbReference type="HOGENOM" id="CLU_023194_19_1_12"/>
<evidence type="ECO:0000259" key="4">
    <source>
        <dbReference type="Pfam" id="PF02894"/>
    </source>
</evidence>
<evidence type="ECO:0000256" key="1">
    <source>
        <dbReference type="ARBA" id="ARBA00010928"/>
    </source>
</evidence>
<dbReference type="InterPro" id="IPR036291">
    <property type="entry name" value="NAD(P)-bd_dom_sf"/>
</dbReference>
<dbReference type="STRING" id="1307761.L21SP2_0785"/>
<dbReference type="RefSeq" id="WP_024267138.1">
    <property type="nucleotide sequence ID" value="NC_023035.1"/>
</dbReference>
<evidence type="ECO:0000313" key="6">
    <source>
        <dbReference type="Proteomes" id="UP000018680"/>
    </source>
</evidence>